<dbReference type="SUPFAM" id="SSF49842">
    <property type="entry name" value="TNF-like"/>
    <property type="match status" value="1"/>
</dbReference>
<evidence type="ECO:0000313" key="8">
    <source>
        <dbReference type="Proteomes" id="UP001195483"/>
    </source>
</evidence>
<keyword evidence="2" id="KW-0964">Secreted</keyword>
<dbReference type="SMART" id="SM00110">
    <property type="entry name" value="C1Q"/>
    <property type="match status" value="1"/>
</dbReference>
<dbReference type="Gene3D" id="2.60.120.40">
    <property type="match status" value="1"/>
</dbReference>
<feature type="coiled-coil region" evidence="4">
    <location>
        <begin position="54"/>
        <end position="91"/>
    </location>
</feature>
<comment type="subcellular location">
    <subcellularLocation>
        <location evidence="1">Secreted</location>
    </subcellularLocation>
</comment>
<dbReference type="Pfam" id="PF00386">
    <property type="entry name" value="C1q"/>
    <property type="match status" value="1"/>
</dbReference>
<accession>A0AAE0STI4</accession>
<evidence type="ECO:0000256" key="4">
    <source>
        <dbReference type="SAM" id="Coils"/>
    </source>
</evidence>
<feature type="chain" id="PRO_5042132427" description="C1q domain-containing protein" evidence="5">
    <location>
        <begin position="21"/>
        <end position="312"/>
    </location>
</feature>
<comment type="caution">
    <text evidence="7">The sequence shown here is derived from an EMBL/GenBank/DDBJ whole genome shotgun (WGS) entry which is preliminary data.</text>
</comment>
<gene>
    <name evidence="7" type="ORF">CHS0354_042299</name>
</gene>
<keyword evidence="4" id="KW-0175">Coiled coil</keyword>
<dbReference type="AlphaFoldDB" id="A0AAE0STI4"/>
<sequence>MMQSLVLSCALFQAFCLITADHSLIYDGIISVLLKKIWELEQRDLELYRKLDELDLIKERLDDAQSRLANMQELEYRLLKAEERIRILNNRWDNNDAGCRVNKSDTETLFDTKRTNDNIDIDSADSANLRRAVSKRKALQGEMSEKLATLKSFKIRTDKADAAHTKAIRTASARRVAFSVRFSSSEVLLHPGHPLVFDLVEINQGNGYENVSGFFTCPISGAYFFYTNVLTVGPTSNRVGTEIVLDGVGKAKTLVSNPDIFDQGSAVVITHCGAGHKVWIRTTVGSITYGAAYTSFSGFLISEDADAMFISR</sequence>
<dbReference type="PANTHER" id="PTHR22923">
    <property type="entry name" value="CEREBELLIN-RELATED"/>
    <property type="match status" value="1"/>
</dbReference>
<evidence type="ECO:0000256" key="1">
    <source>
        <dbReference type="ARBA" id="ARBA00004613"/>
    </source>
</evidence>
<feature type="signal peptide" evidence="5">
    <location>
        <begin position="1"/>
        <end position="20"/>
    </location>
</feature>
<evidence type="ECO:0000256" key="3">
    <source>
        <dbReference type="ARBA" id="ARBA00022729"/>
    </source>
</evidence>
<evidence type="ECO:0000256" key="2">
    <source>
        <dbReference type="ARBA" id="ARBA00022525"/>
    </source>
</evidence>
<organism evidence="7 8">
    <name type="scientific">Potamilus streckersoni</name>
    <dbReference type="NCBI Taxonomy" id="2493646"/>
    <lineage>
        <taxon>Eukaryota</taxon>
        <taxon>Metazoa</taxon>
        <taxon>Spiralia</taxon>
        <taxon>Lophotrochozoa</taxon>
        <taxon>Mollusca</taxon>
        <taxon>Bivalvia</taxon>
        <taxon>Autobranchia</taxon>
        <taxon>Heteroconchia</taxon>
        <taxon>Palaeoheterodonta</taxon>
        <taxon>Unionida</taxon>
        <taxon>Unionoidea</taxon>
        <taxon>Unionidae</taxon>
        <taxon>Ambleminae</taxon>
        <taxon>Lampsilini</taxon>
        <taxon>Potamilus</taxon>
    </lineage>
</organism>
<evidence type="ECO:0000313" key="7">
    <source>
        <dbReference type="EMBL" id="KAK3597952.1"/>
    </source>
</evidence>
<feature type="domain" description="C1q" evidence="6">
    <location>
        <begin position="171"/>
        <end position="307"/>
    </location>
</feature>
<dbReference type="GO" id="GO:0005576">
    <property type="term" value="C:extracellular region"/>
    <property type="evidence" value="ECO:0007669"/>
    <property type="project" value="UniProtKB-SubCell"/>
</dbReference>
<proteinExistence type="predicted"/>
<reference evidence="7" key="3">
    <citation type="submission" date="2023-05" db="EMBL/GenBank/DDBJ databases">
        <authorList>
            <person name="Smith C.H."/>
        </authorList>
    </citation>
    <scope>NUCLEOTIDE SEQUENCE</scope>
    <source>
        <strain evidence="7">CHS0354</strain>
        <tissue evidence="7">Mantle</tissue>
    </source>
</reference>
<keyword evidence="3 5" id="KW-0732">Signal</keyword>
<evidence type="ECO:0000259" key="6">
    <source>
        <dbReference type="PROSITE" id="PS50871"/>
    </source>
</evidence>
<dbReference type="EMBL" id="JAEAOA010002354">
    <property type="protein sequence ID" value="KAK3597952.1"/>
    <property type="molecule type" value="Genomic_DNA"/>
</dbReference>
<dbReference type="PANTHER" id="PTHR22923:SF116">
    <property type="entry name" value="C1Q DOMAIN-CONTAINING PROTEIN"/>
    <property type="match status" value="1"/>
</dbReference>
<keyword evidence="8" id="KW-1185">Reference proteome</keyword>
<dbReference type="InterPro" id="IPR008983">
    <property type="entry name" value="Tumour_necrosis_fac-like_dom"/>
</dbReference>
<dbReference type="PRINTS" id="PR00007">
    <property type="entry name" value="COMPLEMNTC1Q"/>
</dbReference>
<dbReference type="InterPro" id="IPR050822">
    <property type="entry name" value="Cerebellin_Synaptic_Org"/>
</dbReference>
<name>A0AAE0STI4_9BIVA</name>
<dbReference type="InterPro" id="IPR001073">
    <property type="entry name" value="C1q_dom"/>
</dbReference>
<reference evidence="7" key="1">
    <citation type="journal article" date="2021" name="Genome Biol. Evol.">
        <title>A High-Quality Reference Genome for a Parasitic Bivalve with Doubly Uniparental Inheritance (Bivalvia: Unionida).</title>
        <authorList>
            <person name="Smith C.H."/>
        </authorList>
    </citation>
    <scope>NUCLEOTIDE SEQUENCE</scope>
    <source>
        <strain evidence="7">CHS0354</strain>
    </source>
</reference>
<dbReference type="Proteomes" id="UP001195483">
    <property type="component" value="Unassembled WGS sequence"/>
</dbReference>
<protein>
    <recommendedName>
        <fullName evidence="6">C1q domain-containing protein</fullName>
    </recommendedName>
</protein>
<dbReference type="PROSITE" id="PS50871">
    <property type="entry name" value="C1Q"/>
    <property type="match status" value="1"/>
</dbReference>
<evidence type="ECO:0000256" key="5">
    <source>
        <dbReference type="SAM" id="SignalP"/>
    </source>
</evidence>
<reference evidence="7" key="2">
    <citation type="journal article" date="2021" name="Genome Biol. Evol.">
        <title>Developing a high-quality reference genome for a parasitic bivalve with doubly uniparental inheritance (Bivalvia: Unionida).</title>
        <authorList>
            <person name="Smith C.H."/>
        </authorList>
    </citation>
    <scope>NUCLEOTIDE SEQUENCE</scope>
    <source>
        <strain evidence="7">CHS0354</strain>
        <tissue evidence="7">Mantle</tissue>
    </source>
</reference>